<name>A0A0B1P3L2_UNCNE</name>
<reference evidence="2 3" key="1">
    <citation type="journal article" date="2014" name="BMC Genomics">
        <title>Adaptive genomic structural variation in the grape powdery mildew pathogen, Erysiphe necator.</title>
        <authorList>
            <person name="Jones L."/>
            <person name="Riaz S."/>
            <person name="Morales-Cruz A."/>
            <person name="Amrine K.C."/>
            <person name="McGuire B."/>
            <person name="Gubler W.D."/>
            <person name="Walker M.A."/>
            <person name="Cantu D."/>
        </authorList>
    </citation>
    <scope>NUCLEOTIDE SEQUENCE [LARGE SCALE GENOMIC DNA]</scope>
    <source>
        <strain evidence="3">c</strain>
    </source>
</reference>
<dbReference type="AlphaFoldDB" id="A0A0B1P3L2"/>
<dbReference type="EMBL" id="JNVN01001782">
    <property type="protein sequence ID" value="KHJ32848.1"/>
    <property type="molecule type" value="Genomic_DNA"/>
</dbReference>
<sequence>MNEGCQAYLRWWISGGELTFPSVKAMLHLLKVVFDDPNRVQHAKLRLYSNKHPSNSFPWISEIKVDAAISGYDKFAEPLRDTIIRNLSMKLKQAFIYKKGIENLDLDSAMARLQDTHNKKRPNAAPASKFRFRAPTTPDVNNTQPNEHLTTTQGGDSMDLSASYSRPRGPFSEEEKGRRHK</sequence>
<dbReference type="HOGENOM" id="CLU_1490075_0_0_1"/>
<comment type="caution">
    <text evidence="2">The sequence shown here is derived from an EMBL/GenBank/DDBJ whole genome shotgun (WGS) entry which is preliminary data.</text>
</comment>
<evidence type="ECO:0000313" key="2">
    <source>
        <dbReference type="EMBL" id="KHJ32848.1"/>
    </source>
</evidence>
<proteinExistence type="predicted"/>
<organism evidence="2 3">
    <name type="scientific">Uncinula necator</name>
    <name type="common">Grape powdery mildew</name>
    <dbReference type="NCBI Taxonomy" id="52586"/>
    <lineage>
        <taxon>Eukaryota</taxon>
        <taxon>Fungi</taxon>
        <taxon>Dikarya</taxon>
        <taxon>Ascomycota</taxon>
        <taxon>Pezizomycotina</taxon>
        <taxon>Leotiomycetes</taxon>
        <taxon>Erysiphales</taxon>
        <taxon>Erysiphaceae</taxon>
        <taxon>Erysiphe</taxon>
    </lineage>
</organism>
<protein>
    <submittedName>
        <fullName evidence="2">Uncharacterized protein</fullName>
    </submittedName>
</protein>
<feature type="compositionally biased region" description="Polar residues" evidence="1">
    <location>
        <begin position="138"/>
        <end position="164"/>
    </location>
</feature>
<evidence type="ECO:0000256" key="1">
    <source>
        <dbReference type="SAM" id="MobiDB-lite"/>
    </source>
</evidence>
<dbReference type="Proteomes" id="UP000030854">
    <property type="component" value="Unassembled WGS sequence"/>
</dbReference>
<accession>A0A0B1P3L2</accession>
<gene>
    <name evidence="2" type="ORF">EV44_g3482</name>
</gene>
<evidence type="ECO:0000313" key="3">
    <source>
        <dbReference type="Proteomes" id="UP000030854"/>
    </source>
</evidence>
<keyword evidence="3" id="KW-1185">Reference proteome</keyword>
<feature type="region of interest" description="Disordered" evidence="1">
    <location>
        <begin position="117"/>
        <end position="181"/>
    </location>
</feature>
<feature type="compositionally biased region" description="Basic and acidic residues" evidence="1">
    <location>
        <begin position="171"/>
        <end position="181"/>
    </location>
</feature>